<dbReference type="PANTHER" id="PTHR13691">
    <property type="entry name" value="RIBOSOMAL PROTEIN L2"/>
    <property type="match status" value="1"/>
</dbReference>
<comment type="similarity">
    <text evidence="1 6">Belongs to the universal ribosomal protein uL2 family.</text>
</comment>
<accession>A0ABN6ZM11</accession>
<dbReference type="RefSeq" id="WP_338252300.1">
    <property type="nucleotide sequence ID" value="NZ_AP028907.1"/>
</dbReference>
<dbReference type="Pfam" id="PF00181">
    <property type="entry name" value="Ribosomal_L2_N"/>
    <property type="match status" value="1"/>
</dbReference>
<dbReference type="InterPro" id="IPR012340">
    <property type="entry name" value="NA-bd_OB-fold"/>
</dbReference>
<evidence type="ECO:0000259" key="8">
    <source>
        <dbReference type="SMART" id="SM01382"/>
    </source>
</evidence>
<dbReference type="InterPro" id="IPR022669">
    <property type="entry name" value="Ribosomal_uL2_C"/>
</dbReference>
<evidence type="ECO:0000313" key="10">
    <source>
        <dbReference type="EMBL" id="BES81319.1"/>
    </source>
</evidence>
<comment type="subunit">
    <text evidence="6">Part of the 50S ribosomal subunit. Forms a bridge to the 30S subunit in the 70S ribosome.</text>
</comment>
<protein>
    <recommendedName>
        <fullName evidence="6">Large ribosomal subunit protein uL2</fullName>
    </recommendedName>
</protein>
<dbReference type="EMBL" id="AP028907">
    <property type="protein sequence ID" value="BES81319.1"/>
    <property type="molecule type" value="Genomic_DNA"/>
</dbReference>
<dbReference type="SMART" id="SM01382">
    <property type="entry name" value="Ribosomal_L2_C"/>
    <property type="match status" value="1"/>
</dbReference>
<dbReference type="PANTHER" id="PTHR13691:SF16">
    <property type="entry name" value="LARGE RIBOSOMAL SUBUNIT PROTEIN UL2"/>
    <property type="match status" value="1"/>
</dbReference>
<dbReference type="Proteomes" id="UP001341135">
    <property type="component" value="Chromosome"/>
</dbReference>
<feature type="domain" description="Large ribosomal subunit protein uL2 C-terminal" evidence="8">
    <location>
        <begin position="88"/>
        <end position="221"/>
    </location>
</feature>
<feature type="compositionally biased region" description="Polar residues" evidence="7">
    <location>
        <begin position="206"/>
        <end position="216"/>
    </location>
</feature>
<reference evidence="10 11" key="1">
    <citation type="submission" date="2023-09" db="EMBL/GenBank/DDBJ databases">
        <title>Pyrofollis japonicus gen. nov. sp. nov., a novel member of the family Pyrodictiaceae isolated from the Iheya North hydrothermal field.</title>
        <authorList>
            <person name="Miyazaki U."/>
            <person name="Sanari M."/>
            <person name="Tame A."/>
            <person name="Kitajima M."/>
            <person name="Okamoto A."/>
            <person name="Sawayama S."/>
            <person name="Miyazaki J."/>
            <person name="Takai K."/>
            <person name="Nakagawa S."/>
        </authorList>
    </citation>
    <scope>NUCLEOTIDE SEQUENCE [LARGE SCALE GENOMIC DNA]</scope>
    <source>
        <strain evidence="10 11">AV2</strain>
    </source>
</reference>
<evidence type="ECO:0000256" key="6">
    <source>
        <dbReference type="HAMAP-Rule" id="MF_01320"/>
    </source>
</evidence>
<evidence type="ECO:0000256" key="3">
    <source>
        <dbReference type="ARBA" id="ARBA00022884"/>
    </source>
</evidence>
<name>A0ABN6ZM11_9CREN</name>
<evidence type="ECO:0000256" key="7">
    <source>
        <dbReference type="SAM" id="MobiDB-lite"/>
    </source>
</evidence>
<evidence type="ECO:0000256" key="1">
    <source>
        <dbReference type="ARBA" id="ARBA00005636"/>
    </source>
</evidence>
<organism evidence="10 11">
    <name type="scientific">Pyrodictium abyssi</name>
    <dbReference type="NCBI Taxonomy" id="54256"/>
    <lineage>
        <taxon>Archaea</taxon>
        <taxon>Thermoproteota</taxon>
        <taxon>Thermoprotei</taxon>
        <taxon>Desulfurococcales</taxon>
        <taxon>Pyrodictiaceae</taxon>
        <taxon>Pyrodictium</taxon>
    </lineage>
</organism>
<dbReference type="Gene3D" id="2.30.30.30">
    <property type="match status" value="1"/>
</dbReference>
<evidence type="ECO:0000256" key="4">
    <source>
        <dbReference type="ARBA" id="ARBA00022980"/>
    </source>
</evidence>
<dbReference type="HAMAP" id="MF_01320_A">
    <property type="entry name" value="Ribosomal_uL2_A"/>
    <property type="match status" value="1"/>
</dbReference>
<dbReference type="InterPro" id="IPR008991">
    <property type="entry name" value="Translation_prot_SH3-like_sf"/>
</dbReference>
<dbReference type="Pfam" id="PF03947">
    <property type="entry name" value="Ribosomal_L2_C"/>
    <property type="match status" value="1"/>
</dbReference>
<dbReference type="GO" id="GO:0005840">
    <property type="term" value="C:ribosome"/>
    <property type="evidence" value="ECO:0007669"/>
    <property type="project" value="UniProtKB-KW"/>
</dbReference>
<dbReference type="SUPFAM" id="SSF50104">
    <property type="entry name" value="Translation proteins SH3-like domain"/>
    <property type="match status" value="1"/>
</dbReference>
<feature type="region of interest" description="Disordered" evidence="7">
    <location>
        <begin position="198"/>
        <end position="238"/>
    </location>
</feature>
<dbReference type="Gene3D" id="4.10.950.10">
    <property type="entry name" value="Ribosomal protein L2, domain 3"/>
    <property type="match status" value="1"/>
</dbReference>
<proteinExistence type="inferred from homology"/>
<evidence type="ECO:0000256" key="2">
    <source>
        <dbReference type="ARBA" id="ARBA00022730"/>
    </source>
</evidence>
<dbReference type="SMART" id="SM01383">
    <property type="entry name" value="Ribosomal_L2"/>
    <property type="match status" value="1"/>
</dbReference>
<sequence length="238" mass="25535">MGKRLIVQRRGKGSPVYRSKPWLHPAPAKYPPLTPVTLRGRVVELVHDPGRWVPLAHVVLENGEEFWIPAAEGMYVGQIIEVGPDAKPANGNILPVGRIPEGTQIYNVEIRPGDGGKLARSSGAYAVILGRSGNKTIVQLPSGKVKEIPNDARATIGIAAGAGRLEKPLLKAGAAYYKWKAKAHVWPRVRGVAMNAVNHPHGGGSHQSPSFPTTVSRDAPPGRKVGHIAARSTGRKKR</sequence>
<dbReference type="InterPro" id="IPR023672">
    <property type="entry name" value="Ribosomal_uL2_arc_euk"/>
</dbReference>
<dbReference type="InterPro" id="IPR022666">
    <property type="entry name" value="Ribosomal_uL2_RNA-bd_dom"/>
</dbReference>
<dbReference type="InterPro" id="IPR002171">
    <property type="entry name" value="Ribosomal_uL2"/>
</dbReference>
<keyword evidence="11" id="KW-1185">Reference proteome</keyword>
<evidence type="ECO:0000259" key="9">
    <source>
        <dbReference type="SMART" id="SM01383"/>
    </source>
</evidence>
<keyword evidence="3 6" id="KW-0694">RNA-binding</keyword>
<keyword evidence="4 6" id="KW-0689">Ribosomal protein</keyword>
<keyword evidence="2 6" id="KW-0699">rRNA-binding</keyword>
<dbReference type="Gene3D" id="2.40.50.140">
    <property type="entry name" value="Nucleic acid-binding proteins"/>
    <property type="match status" value="1"/>
</dbReference>
<dbReference type="NCBIfam" id="NF007180">
    <property type="entry name" value="PRK09612.1"/>
    <property type="match status" value="1"/>
</dbReference>
<dbReference type="InterPro" id="IPR014722">
    <property type="entry name" value="Rib_uL2_dom2"/>
</dbReference>
<keyword evidence="5 6" id="KW-0687">Ribonucleoprotein</keyword>
<dbReference type="PIRSF" id="PIRSF002158">
    <property type="entry name" value="Ribosomal_L2"/>
    <property type="match status" value="1"/>
</dbReference>
<feature type="domain" description="Large ribosomal subunit protein uL2 RNA-binding" evidence="9">
    <location>
        <begin position="11"/>
        <end position="82"/>
    </location>
</feature>
<dbReference type="SUPFAM" id="SSF50249">
    <property type="entry name" value="Nucleic acid-binding proteins"/>
    <property type="match status" value="1"/>
</dbReference>
<evidence type="ECO:0000313" key="11">
    <source>
        <dbReference type="Proteomes" id="UP001341135"/>
    </source>
</evidence>
<gene>
    <name evidence="6" type="primary">rpl2</name>
    <name evidence="10" type="ORF">PABY_08860</name>
</gene>
<comment type="function">
    <text evidence="6">One of the primary rRNA binding proteins. Required for association of the 30S and 50S subunits to form the 70S ribosome, for tRNA binding and peptide bond formation. It has been suggested to have peptidyltransferase activity; this is somewhat controversial. Makes several contacts with the 16S rRNA in the 70S ribosome.</text>
</comment>
<dbReference type="GeneID" id="89288906"/>
<dbReference type="InterPro" id="IPR014726">
    <property type="entry name" value="Ribosomal_uL2_dom3"/>
</dbReference>
<evidence type="ECO:0000256" key="5">
    <source>
        <dbReference type="ARBA" id="ARBA00023274"/>
    </source>
</evidence>